<dbReference type="EMBL" id="JAUHHC010000004">
    <property type="protein sequence ID" value="MDN3921688.1"/>
    <property type="molecule type" value="Genomic_DNA"/>
</dbReference>
<dbReference type="Proteomes" id="UP001228044">
    <property type="component" value="Unassembled WGS sequence"/>
</dbReference>
<dbReference type="Pfam" id="PF07963">
    <property type="entry name" value="N_methyl"/>
    <property type="match status" value="1"/>
</dbReference>
<accession>A0ABT8DWY9</accession>
<feature type="transmembrane region" description="Helical" evidence="1">
    <location>
        <begin position="12"/>
        <end position="35"/>
    </location>
</feature>
<dbReference type="RefSeq" id="WP_290360003.1">
    <property type="nucleotide sequence ID" value="NZ_JAUHHC010000004.1"/>
</dbReference>
<evidence type="ECO:0000313" key="2">
    <source>
        <dbReference type="EMBL" id="MDN3921688.1"/>
    </source>
</evidence>
<sequence length="183" mass="19354">MARQRERIRGYTLVELIISVALLGLLAGAGSRIWVDSFATMRLVDADNAGIAQARYALERLAREIREVKYDTAGGVYCVSTPFSATTLAFRKTPSGSSYNSSCATGDMTVTVWPSSGAVMLGYSTAASAALANPATLSMRYLQSDATTVATGTGDLRFVELTLTVNPSGPSTALRTLVALRNS</sequence>
<proteinExistence type="predicted"/>
<dbReference type="NCBIfam" id="TIGR02532">
    <property type="entry name" value="IV_pilin_GFxxxE"/>
    <property type="match status" value="1"/>
</dbReference>
<keyword evidence="1" id="KW-0472">Membrane</keyword>
<gene>
    <name evidence="2" type="ORF">QWJ38_15450</name>
</gene>
<protein>
    <submittedName>
        <fullName evidence="2">Prepilin-type N-terminal cleavage/methylation domain-containing protein</fullName>
    </submittedName>
</protein>
<keyword evidence="3" id="KW-1185">Reference proteome</keyword>
<comment type="caution">
    <text evidence="2">The sequence shown here is derived from an EMBL/GenBank/DDBJ whole genome shotgun (WGS) entry which is preliminary data.</text>
</comment>
<evidence type="ECO:0000313" key="3">
    <source>
        <dbReference type="Proteomes" id="UP001228044"/>
    </source>
</evidence>
<evidence type="ECO:0000256" key="1">
    <source>
        <dbReference type="SAM" id="Phobius"/>
    </source>
</evidence>
<keyword evidence="1" id="KW-1133">Transmembrane helix</keyword>
<dbReference type="SUPFAM" id="SSF54523">
    <property type="entry name" value="Pili subunits"/>
    <property type="match status" value="1"/>
</dbReference>
<keyword evidence="1" id="KW-0812">Transmembrane</keyword>
<reference evidence="2 3" key="1">
    <citation type="submission" date="2023-06" db="EMBL/GenBank/DDBJ databases">
        <title>Pelomonas sp. PFR6 16S ribosomal RNA gene Genome sequencing and assembly.</title>
        <authorList>
            <person name="Woo H."/>
        </authorList>
    </citation>
    <scope>NUCLEOTIDE SEQUENCE [LARGE SCALE GENOMIC DNA]</scope>
    <source>
        <strain evidence="2 3">PFR6</strain>
    </source>
</reference>
<name>A0ABT8DWY9_9BURK</name>
<dbReference type="InterPro" id="IPR045584">
    <property type="entry name" value="Pilin-like"/>
</dbReference>
<dbReference type="InterPro" id="IPR012902">
    <property type="entry name" value="N_methyl_site"/>
</dbReference>
<organism evidence="2 3">
    <name type="scientific">Roseateles violae</name>
    <dbReference type="NCBI Taxonomy" id="3058042"/>
    <lineage>
        <taxon>Bacteria</taxon>
        <taxon>Pseudomonadati</taxon>
        <taxon>Pseudomonadota</taxon>
        <taxon>Betaproteobacteria</taxon>
        <taxon>Burkholderiales</taxon>
        <taxon>Sphaerotilaceae</taxon>
        <taxon>Roseateles</taxon>
    </lineage>
</organism>